<feature type="compositionally biased region" description="Basic residues" evidence="1">
    <location>
        <begin position="76"/>
        <end position="85"/>
    </location>
</feature>
<gene>
    <name evidence="2" type="ORF">QWZ16_20015</name>
</gene>
<name>A0ABT8BXY1_9VIBR</name>
<evidence type="ECO:0000313" key="2">
    <source>
        <dbReference type="EMBL" id="MDN3611883.1"/>
    </source>
</evidence>
<dbReference type="Proteomes" id="UP001238540">
    <property type="component" value="Unassembled WGS sequence"/>
</dbReference>
<proteinExistence type="predicted"/>
<feature type="region of interest" description="Disordered" evidence="1">
    <location>
        <begin position="162"/>
        <end position="190"/>
    </location>
</feature>
<dbReference type="RefSeq" id="WP_290313229.1">
    <property type="nucleotide sequence ID" value="NZ_JAUFQC010000027.1"/>
</dbReference>
<accession>A0ABT8BXY1</accession>
<organism evidence="2 3">
    <name type="scientific">Vibrio ostreicida</name>
    <dbReference type="NCBI Taxonomy" id="526588"/>
    <lineage>
        <taxon>Bacteria</taxon>
        <taxon>Pseudomonadati</taxon>
        <taxon>Pseudomonadota</taxon>
        <taxon>Gammaproteobacteria</taxon>
        <taxon>Vibrionales</taxon>
        <taxon>Vibrionaceae</taxon>
        <taxon>Vibrio</taxon>
    </lineage>
</organism>
<evidence type="ECO:0000313" key="3">
    <source>
        <dbReference type="Proteomes" id="UP001238540"/>
    </source>
</evidence>
<reference evidence="3" key="1">
    <citation type="journal article" date="2019" name="Int. J. Syst. Evol. Microbiol.">
        <title>The Global Catalogue of Microorganisms (GCM) 10K type strain sequencing project: providing services to taxonomists for standard genome sequencing and annotation.</title>
        <authorList>
            <consortium name="The Broad Institute Genomics Platform"/>
            <consortium name="The Broad Institute Genome Sequencing Center for Infectious Disease"/>
            <person name="Wu L."/>
            <person name="Ma J."/>
        </authorList>
    </citation>
    <scope>NUCLEOTIDE SEQUENCE [LARGE SCALE GENOMIC DNA]</scope>
    <source>
        <strain evidence="3">CECT 7398</strain>
    </source>
</reference>
<keyword evidence="3" id="KW-1185">Reference proteome</keyword>
<evidence type="ECO:0000256" key="1">
    <source>
        <dbReference type="SAM" id="MobiDB-lite"/>
    </source>
</evidence>
<dbReference type="EMBL" id="JAUFQC010000027">
    <property type="protein sequence ID" value="MDN3611883.1"/>
    <property type="molecule type" value="Genomic_DNA"/>
</dbReference>
<sequence>MNFTGHGARLTVASTKDLGATMRLPQIISSSKPSLEKTNESPTLSFRVKTARNVDASRRLDIGKFNDAKNQSAVRSKNKKAKSAKRPAPQPALAQLVKEANTPEYLNRKKGSKVTIIDSIDSFARKATHDKGPAPQPPKVELAQLVREANTPEYLNQKKGSEVTIIDSDGVARKMPHNKGPAPQPPKTPK</sequence>
<comment type="caution">
    <text evidence="2">The sequence shown here is derived from an EMBL/GenBank/DDBJ whole genome shotgun (WGS) entry which is preliminary data.</text>
</comment>
<protein>
    <submittedName>
        <fullName evidence="2">Uncharacterized protein</fullName>
    </submittedName>
</protein>
<feature type="region of interest" description="Disordered" evidence="1">
    <location>
        <begin position="66"/>
        <end position="92"/>
    </location>
</feature>